<dbReference type="EMBL" id="LJIJ01000089">
    <property type="protein sequence ID" value="ODN03016.1"/>
    <property type="molecule type" value="Genomic_DNA"/>
</dbReference>
<name>A0A1D2NDE7_ORCCI</name>
<dbReference type="Proteomes" id="UP000094527">
    <property type="component" value="Unassembled WGS sequence"/>
</dbReference>
<protein>
    <recommendedName>
        <fullName evidence="4">Transmembrane protein</fullName>
    </recommendedName>
</protein>
<comment type="caution">
    <text evidence="2">The sequence shown here is derived from an EMBL/GenBank/DDBJ whole genome shotgun (WGS) entry which is preliminary data.</text>
</comment>
<feature type="transmembrane region" description="Helical" evidence="1">
    <location>
        <begin position="31"/>
        <end position="49"/>
    </location>
</feature>
<feature type="transmembrane region" description="Helical" evidence="1">
    <location>
        <begin position="156"/>
        <end position="179"/>
    </location>
</feature>
<evidence type="ECO:0000313" key="3">
    <source>
        <dbReference type="Proteomes" id="UP000094527"/>
    </source>
</evidence>
<evidence type="ECO:0008006" key="4">
    <source>
        <dbReference type="Google" id="ProtNLM"/>
    </source>
</evidence>
<dbReference type="PANTHER" id="PTHR36694">
    <property type="entry name" value="PASIFLORA 1, ISOFORM A-RELATED"/>
    <property type="match status" value="1"/>
</dbReference>
<accession>A0A1D2NDE7</accession>
<evidence type="ECO:0000313" key="2">
    <source>
        <dbReference type="EMBL" id="ODN03016.1"/>
    </source>
</evidence>
<reference evidence="2 3" key="1">
    <citation type="journal article" date="2016" name="Genome Biol. Evol.">
        <title>Gene Family Evolution Reflects Adaptation to Soil Environmental Stressors in the Genome of the Collembolan Orchesella cincta.</title>
        <authorList>
            <person name="Faddeeva-Vakhrusheva A."/>
            <person name="Derks M.F."/>
            <person name="Anvar S.Y."/>
            <person name="Agamennone V."/>
            <person name="Suring W."/>
            <person name="Smit S."/>
            <person name="van Straalen N.M."/>
            <person name="Roelofs D."/>
        </authorList>
    </citation>
    <scope>NUCLEOTIDE SEQUENCE [LARGE SCALE GENOMIC DNA]</scope>
    <source>
        <tissue evidence="2">Mixed pool</tissue>
    </source>
</reference>
<feature type="transmembrane region" description="Helical" evidence="1">
    <location>
        <begin position="129"/>
        <end position="150"/>
    </location>
</feature>
<keyword evidence="1" id="KW-0472">Membrane</keyword>
<sequence length="216" mass="23798">MEGEETTHQEKAYCCSNEPQTEAGLIAKFDLALEGISVILSITFIAIVASSSTAELIPTTTQKLQGAQSLPLAQNHTVANDPSQFLHWSQDIQLVVLSFSLVGRVVGVGFAILLFFGVRKKNHAYLLTWFIYTLIGMLISLTSGIVTIILASDRVLFSIITVVSFLYKWYCTWIVKLLMSEIRAVRAGYANPLDDGEIDQANNLVPSSDSFTVDKF</sequence>
<proteinExistence type="predicted"/>
<evidence type="ECO:0000256" key="1">
    <source>
        <dbReference type="SAM" id="Phobius"/>
    </source>
</evidence>
<keyword evidence="3" id="KW-1185">Reference proteome</keyword>
<organism evidence="2 3">
    <name type="scientific">Orchesella cincta</name>
    <name type="common">Springtail</name>
    <name type="synonym">Podura cincta</name>
    <dbReference type="NCBI Taxonomy" id="48709"/>
    <lineage>
        <taxon>Eukaryota</taxon>
        <taxon>Metazoa</taxon>
        <taxon>Ecdysozoa</taxon>
        <taxon>Arthropoda</taxon>
        <taxon>Hexapoda</taxon>
        <taxon>Collembola</taxon>
        <taxon>Entomobryomorpha</taxon>
        <taxon>Entomobryoidea</taxon>
        <taxon>Orchesellidae</taxon>
        <taxon>Orchesellinae</taxon>
        <taxon>Orchesella</taxon>
    </lineage>
</organism>
<dbReference type="PANTHER" id="PTHR36694:SF11">
    <property type="entry name" value="LP21121P-RELATED"/>
    <property type="match status" value="1"/>
</dbReference>
<feature type="transmembrane region" description="Helical" evidence="1">
    <location>
        <begin position="92"/>
        <end position="117"/>
    </location>
</feature>
<keyword evidence="1" id="KW-0812">Transmembrane</keyword>
<dbReference type="OMA" id="HICYIAL"/>
<dbReference type="AlphaFoldDB" id="A0A1D2NDE7"/>
<keyword evidence="1" id="KW-1133">Transmembrane helix</keyword>
<gene>
    <name evidence="2" type="ORF">Ocin01_03668</name>
</gene>